<name>A0A5C7GGY5_9FLAO</name>
<dbReference type="InterPro" id="IPR002470">
    <property type="entry name" value="Peptidase_S9A"/>
</dbReference>
<dbReference type="Pfam" id="PF00326">
    <property type="entry name" value="Peptidase_S9"/>
    <property type="match status" value="1"/>
</dbReference>
<dbReference type="InterPro" id="IPR023302">
    <property type="entry name" value="Pept_S9A_N"/>
</dbReference>
<feature type="domain" description="Peptidase S9A N-terminal" evidence="6">
    <location>
        <begin position="19"/>
        <end position="421"/>
    </location>
</feature>
<dbReference type="InterPro" id="IPR029058">
    <property type="entry name" value="AB_hydrolase_fold"/>
</dbReference>
<dbReference type="Proteomes" id="UP000321080">
    <property type="component" value="Unassembled WGS sequence"/>
</dbReference>
<dbReference type="GO" id="GO:0005829">
    <property type="term" value="C:cytosol"/>
    <property type="evidence" value="ECO:0007669"/>
    <property type="project" value="TreeGrafter"/>
</dbReference>
<feature type="signal peptide" evidence="4">
    <location>
        <begin position="1"/>
        <end position="20"/>
    </location>
</feature>
<dbReference type="Gene3D" id="2.130.10.120">
    <property type="entry name" value="Prolyl oligopeptidase, N-terminal domain"/>
    <property type="match status" value="1"/>
</dbReference>
<dbReference type="Pfam" id="PF02897">
    <property type="entry name" value="Peptidase_S9_N"/>
    <property type="match status" value="1"/>
</dbReference>
<keyword evidence="4" id="KW-0732">Signal</keyword>
<evidence type="ECO:0000313" key="8">
    <source>
        <dbReference type="Proteomes" id="UP000321080"/>
    </source>
</evidence>
<feature type="domain" description="Peptidase S9 prolyl oligopeptidase catalytic" evidence="5">
    <location>
        <begin position="487"/>
        <end position="688"/>
    </location>
</feature>
<evidence type="ECO:0000259" key="5">
    <source>
        <dbReference type="Pfam" id="PF00326"/>
    </source>
</evidence>
<dbReference type="InterPro" id="IPR051167">
    <property type="entry name" value="Prolyl_oligopep/macrocyclase"/>
</dbReference>
<evidence type="ECO:0000256" key="4">
    <source>
        <dbReference type="SAM" id="SignalP"/>
    </source>
</evidence>
<feature type="chain" id="PRO_5022774849" evidence="4">
    <location>
        <begin position="21"/>
        <end position="691"/>
    </location>
</feature>
<keyword evidence="1" id="KW-0645">Protease</keyword>
<dbReference type="OrthoDB" id="9801421at2"/>
<dbReference type="GO" id="GO:0004252">
    <property type="term" value="F:serine-type endopeptidase activity"/>
    <property type="evidence" value="ECO:0007669"/>
    <property type="project" value="InterPro"/>
</dbReference>
<dbReference type="PANTHER" id="PTHR42881:SF13">
    <property type="entry name" value="PROLYL ENDOPEPTIDASE"/>
    <property type="match status" value="1"/>
</dbReference>
<evidence type="ECO:0000313" key="7">
    <source>
        <dbReference type="EMBL" id="TXG36782.1"/>
    </source>
</evidence>
<dbReference type="InterPro" id="IPR001375">
    <property type="entry name" value="Peptidase_S9_cat"/>
</dbReference>
<dbReference type="EMBL" id="VRKQ01000010">
    <property type="protein sequence ID" value="TXG36782.1"/>
    <property type="molecule type" value="Genomic_DNA"/>
</dbReference>
<evidence type="ECO:0000259" key="6">
    <source>
        <dbReference type="Pfam" id="PF02897"/>
    </source>
</evidence>
<accession>A0A5C7GGY5</accession>
<dbReference type="RefSeq" id="WP_147767707.1">
    <property type="nucleotide sequence ID" value="NZ_VRKQ01000010.1"/>
</dbReference>
<proteinExistence type="predicted"/>
<dbReference type="AlphaFoldDB" id="A0A5C7GGY5"/>
<dbReference type="Gene3D" id="3.40.50.1820">
    <property type="entry name" value="alpha/beta hydrolase"/>
    <property type="match status" value="1"/>
</dbReference>
<keyword evidence="3" id="KW-0720">Serine protease</keyword>
<evidence type="ECO:0000256" key="2">
    <source>
        <dbReference type="ARBA" id="ARBA00022801"/>
    </source>
</evidence>
<organism evidence="7 8">
    <name type="scientific">Seonamhaeicola maritimus</name>
    <dbReference type="NCBI Taxonomy" id="2591822"/>
    <lineage>
        <taxon>Bacteria</taxon>
        <taxon>Pseudomonadati</taxon>
        <taxon>Bacteroidota</taxon>
        <taxon>Flavobacteriia</taxon>
        <taxon>Flavobacteriales</taxon>
        <taxon>Flavobacteriaceae</taxon>
    </lineage>
</organism>
<reference evidence="7 8" key="1">
    <citation type="submission" date="2019-08" db="EMBL/GenBank/DDBJ databases">
        <title>Seonamhaeicola sediminis sp. nov., isolated from marine sediment.</title>
        <authorList>
            <person name="Cao W.R."/>
        </authorList>
    </citation>
    <scope>NUCLEOTIDE SEQUENCE [LARGE SCALE GENOMIC DNA]</scope>
    <source>
        <strain evidence="7 8">1505</strain>
    </source>
</reference>
<protein>
    <submittedName>
        <fullName evidence="7">S9 family peptidase</fullName>
    </submittedName>
</protein>
<dbReference type="PANTHER" id="PTHR42881">
    <property type="entry name" value="PROLYL ENDOPEPTIDASE"/>
    <property type="match status" value="1"/>
</dbReference>
<keyword evidence="2" id="KW-0378">Hydrolase</keyword>
<comment type="caution">
    <text evidence="7">The sequence shown here is derived from an EMBL/GenBank/DDBJ whole genome shotgun (WGS) entry which is preliminary data.</text>
</comment>
<dbReference type="PRINTS" id="PR00862">
    <property type="entry name" value="PROLIGOPTASE"/>
</dbReference>
<dbReference type="SUPFAM" id="SSF50993">
    <property type="entry name" value="Peptidase/esterase 'gauge' domain"/>
    <property type="match status" value="1"/>
</dbReference>
<sequence>MKKYTLLLLALFGIVLITQAQEDKYLWLEEVDGQKALEFVNAQNKTTVEELSAEKDYQDIYDKSLAISNSTDRIAYPSIRGNYVYNFWKDKDHVRGIWRRSSLENYNSGNPLWETLIDIDELSEKDNIKWVYKGSNGLYPYYNRFLVSLSKGGGDAVVVKEFDANKKQFIENGFSIDESKGSARYLDKNTLIVATDFGAGTMTNSGYPKQVKLWKRGTSLKDAQLIYDGESTDAFMTSGYVLRDGNQAYTLIRRSLTTFSGQYMVWINNKMIKLDIPEDVSIKGILINQLIIQLKSDWDVNSKTYKTGVLLSLDFKELLKGNKEIQVIIEPDEFSSISDVSTTKNKMLLNLLTDVTGQLYIYSFTNGKWTNEKVKAPDFGRISIVGIDDNSDQYFFNFMNFITPSTLYSADANKNTLKVYKSLPAFFDASKYEVTQYKAKSKDSTKIPYFMVAAKDMKYDGTNPTLVYAYGGFEISYAPFYAATFGVSWLDKGGVFVLANIRGGGEYGPKWHQDGIKEKRQNVFDDLYAVSEDLINKKITTPRHLGVMGGSNGGLLVGVAFTQRPDLYNAVVSQVPLLDMQRYNKLLAGASWMGEFGNPDIPEEWEYIKKYSPYHNLKKGIEYPEVYFGTSTRDDRVHPGHARKMVAKMNDMGYKTYYYENTEGGHAGSSTNEQSAKSGALTFSYLLMKLK</sequence>
<dbReference type="GO" id="GO:0070012">
    <property type="term" value="F:oligopeptidase activity"/>
    <property type="evidence" value="ECO:0007669"/>
    <property type="project" value="TreeGrafter"/>
</dbReference>
<gene>
    <name evidence="7" type="ORF">FUA22_09395</name>
</gene>
<evidence type="ECO:0000256" key="3">
    <source>
        <dbReference type="ARBA" id="ARBA00022825"/>
    </source>
</evidence>
<dbReference type="SUPFAM" id="SSF53474">
    <property type="entry name" value="alpha/beta-Hydrolases"/>
    <property type="match status" value="1"/>
</dbReference>
<dbReference type="GO" id="GO:0006508">
    <property type="term" value="P:proteolysis"/>
    <property type="evidence" value="ECO:0007669"/>
    <property type="project" value="UniProtKB-KW"/>
</dbReference>
<evidence type="ECO:0000256" key="1">
    <source>
        <dbReference type="ARBA" id="ARBA00022670"/>
    </source>
</evidence>
<keyword evidence="8" id="KW-1185">Reference proteome</keyword>